<evidence type="ECO:0000256" key="1">
    <source>
        <dbReference type="SAM" id="Phobius"/>
    </source>
</evidence>
<evidence type="ECO:0000313" key="2">
    <source>
        <dbReference type="EMBL" id="MFD0991758.1"/>
    </source>
</evidence>
<name>A0ABW3JQ89_9FLAO</name>
<protein>
    <submittedName>
        <fullName evidence="2">DUF4199 domain-containing protein</fullName>
    </submittedName>
</protein>
<keyword evidence="3" id="KW-1185">Reference proteome</keyword>
<dbReference type="Proteomes" id="UP001597062">
    <property type="component" value="Unassembled WGS sequence"/>
</dbReference>
<comment type="caution">
    <text evidence="2">The sequence shown here is derived from an EMBL/GenBank/DDBJ whole genome shotgun (WGS) entry which is preliminary data.</text>
</comment>
<keyword evidence="1" id="KW-0812">Transmembrane</keyword>
<feature type="transmembrane region" description="Helical" evidence="1">
    <location>
        <begin position="39"/>
        <end position="58"/>
    </location>
</feature>
<gene>
    <name evidence="2" type="ORF">ACFQ1U_00935</name>
</gene>
<feature type="transmembrane region" description="Helical" evidence="1">
    <location>
        <begin position="79"/>
        <end position="100"/>
    </location>
</feature>
<dbReference type="EMBL" id="JBHTJR010000014">
    <property type="protein sequence ID" value="MFD0991758.1"/>
    <property type="molecule type" value="Genomic_DNA"/>
</dbReference>
<proteinExistence type="predicted"/>
<dbReference type="Pfam" id="PF13858">
    <property type="entry name" value="DUF4199"/>
    <property type="match status" value="1"/>
</dbReference>
<reference evidence="3" key="1">
    <citation type="journal article" date="2019" name="Int. J. Syst. Evol. Microbiol.">
        <title>The Global Catalogue of Microorganisms (GCM) 10K type strain sequencing project: providing services to taxonomists for standard genome sequencing and annotation.</title>
        <authorList>
            <consortium name="The Broad Institute Genomics Platform"/>
            <consortium name="The Broad Institute Genome Sequencing Center for Infectious Disease"/>
            <person name="Wu L."/>
            <person name="Ma J."/>
        </authorList>
    </citation>
    <scope>NUCLEOTIDE SEQUENCE [LARGE SCALE GENOMIC DNA]</scope>
    <source>
        <strain evidence="3">CCUG 60527</strain>
    </source>
</reference>
<keyword evidence="1" id="KW-0472">Membrane</keyword>
<feature type="transmembrane region" description="Helical" evidence="1">
    <location>
        <begin position="12"/>
        <end position="33"/>
    </location>
</feature>
<sequence>MENQTNFKSIIINNGALLAGISIMLNLVMYAMGNHFEPHWSVGAISFIAFIVLIVLAIKKFKQNNGGFLSFGEAVKIGVGIAIFSALLGAIYNFVFMNFIEPDFLAQVMELQEQKLLDQGMSEEQIEASMAMGQKFSSPLLMAAFGIIGSAIGGFIVSAIAGAVMKKSEEEQY</sequence>
<accession>A0ABW3JQ89</accession>
<feature type="transmembrane region" description="Helical" evidence="1">
    <location>
        <begin position="140"/>
        <end position="164"/>
    </location>
</feature>
<organism evidence="2 3">
    <name type="scientific">Tenacibaculum geojense</name>
    <dbReference type="NCBI Taxonomy" id="915352"/>
    <lineage>
        <taxon>Bacteria</taxon>
        <taxon>Pseudomonadati</taxon>
        <taxon>Bacteroidota</taxon>
        <taxon>Flavobacteriia</taxon>
        <taxon>Flavobacteriales</taxon>
        <taxon>Flavobacteriaceae</taxon>
        <taxon>Tenacibaculum</taxon>
    </lineage>
</organism>
<evidence type="ECO:0000313" key="3">
    <source>
        <dbReference type="Proteomes" id="UP001597062"/>
    </source>
</evidence>
<keyword evidence="1" id="KW-1133">Transmembrane helix</keyword>
<dbReference type="InterPro" id="IPR025250">
    <property type="entry name" value="DUF4199"/>
</dbReference>
<dbReference type="RefSeq" id="WP_386104362.1">
    <property type="nucleotide sequence ID" value="NZ_JBHTJR010000014.1"/>
</dbReference>